<dbReference type="InterPro" id="IPR015422">
    <property type="entry name" value="PyrdxlP-dep_Trfase_small"/>
</dbReference>
<comment type="catalytic activity">
    <reaction evidence="5">
        <text>3-hydroxy-L-kynurenine + H2O = 3-hydroxyanthranilate + L-alanine + H(+)</text>
        <dbReference type="Rhea" id="RHEA:25143"/>
        <dbReference type="ChEBI" id="CHEBI:15377"/>
        <dbReference type="ChEBI" id="CHEBI:15378"/>
        <dbReference type="ChEBI" id="CHEBI:36559"/>
        <dbReference type="ChEBI" id="CHEBI:57972"/>
        <dbReference type="ChEBI" id="CHEBI:58125"/>
        <dbReference type="EC" id="3.7.1.3"/>
    </reaction>
</comment>
<sequence>MTTRREHAEQLDAADQLAPLREQFQLPPNVVYLDGNSLGALVNQVPDRLADVVTRQWGDHLIRAWNEDAWWQAPIRIGDRIGKLLGAGPGQVVVGESTSIQFFQALTAAARLRSGRRLVLSDLNHFPTNRYLAASVARLLGLEILEVSADDLQAALREHGSDVCAISFGAVDFRTGALLDIPQITEAAHSQGALVVWDVCHAVGAVPLECDADQVDLAVGCTYKYLNGGPGSPAFLYAAARHHAALDLPLTGWHGHADPFGMTHAFEPAEGIAKARVGTLPMLSLLALDAALDVFDGVDLTAVQTKSQDLGDFFLECLADLLNTTPELGVVSPRRATRRGSQVTLSHPEASPVMAALIARGVIGDVRPPGLLRFGWNSLYIRYQDLLHAVEALETVLSEGEHRRPEHQVPRLVT</sequence>
<dbReference type="PANTHER" id="PTHR14084">
    <property type="entry name" value="KYNURENINASE"/>
    <property type="match status" value="1"/>
</dbReference>
<dbReference type="GO" id="GO:0030170">
    <property type="term" value="F:pyridoxal phosphate binding"/>
    <property type="evidence" value="ECO:0007669"/>
    <property type="project" value="UniProtKB-UniRule"/>
</dbReference>
<dbReference type="Gene3D" id="3.40.640.10">
    <property type="entry name" value="Type I PLP-dependent aspartate aminotransferase-like (Major domain)"/>
    <property type="match status" value="1"/>
</dbReference>
<comment type="subunit">
    <text evidence="5">Homodimer.</text>
</comment>
<name>A0A3N4GU66_9ACTN</name>
<dbReference type="OrthoDB" id="9812626at2"/>
<comment type="pathway">
    <text evidence="5">Amino-acid degradation; L-kynurenine degradation; L-alanine and anthranilate from L-kynurenine: step 1/1.</text>
</comment>
<dbReference type="GO" id="GO:0030429">
    <property type="term" value="F:kynureninase activity"/>
    <property type="evidence" value="ECO:0007669"/>
    <property type="project" value="UniProtKB-UniRule"/>
</dbReference>
<dbReference type="AlphaFoldDB" id="A0A3N4GU66"/>
<evidence type="ECO:0000313" key="6">
    <source>
        <dbReference type="EMBL" id="RPA66342.1"/>
    </source>
</evidence>
<comment type="catalytic activity">
    <reaction evidence="5">
        <text>L-kynurenine + H2O = anthranilate + L-alanine + H(+)</text>
        <dbReference type="Rhea" id="RHEA:16813"/>
        <dbReference type="ChEBI" id="CHEBI:15377"/>
        <dbReference type="ChEBI" id="CHEBI:15378"/>
        <dbReference type="ChEBI" id="CHEBI:16567"/>
        <dbReference type="ChEBI" id="CHEBI:57959"/>
        <dbReference type="ChEBI" id="CHEBI:57972"/>
        <dbReference type="EC" id="3.7.1.3"/>
    </reaction>
</comment>
<comment type="pathway">
    <text evidence="5">Cofactor biosynthesis; NAD(+) biosynthesis; quinolinate from L-kynurenine: step 2/3.</text>
</comment>
<keyword evidence="2 5" id="KW-0378">Hydrolase</keyword>
<gene>
    <name evidence="6" type="primary">kynU</name>
    <name evidence="6" type="ORF">EF294_01935</name>
</gene>
<keyword evidence="1 5" id="KW-0662">Pyridine nucleotide biosynthesis</keyword>
<dbReference type="Pfam" id="PF22580">
    <property type="entry name" value="KYNU_C"/>
    <property type="match status" value="1"/>
</dbReference>
<dbReference type="UniPathway" id="UPA00253">
    <property type="reaction ID" value="UER00329"/>
</dbReference>
<dbReference type="GO" id="GO:0019441">
    <property type="term" value="P:L-tryptophan catabolic process to kynurenine"/>
    <property type="evidence" value="ECO:0007669"/>
    <property type="project" value="TreeGrafter"/>
</dbReference>
<dbReference type="Gene3D" id="3.90.1150.10">
    <property type="entry name" value="Aspartate Aminotransferase, domain 1"/>
    <property type="match status" value="1"/>
</dbReference>
<comment type="caution">
    <text evidence="6">The sequence shown here is derived from an EMBL/GenBank/DDBJ whole genome shotgun (WGS) entry which is preliminary data.</text>
</comment>
<dbReference type="EMBL" id="RKMH01000001">
    <property type="protein sequence ID" value="RPA66342.1"/>
    <property type="molecule type" value="Genomic_DNA"/>
</dbReference>
<dbReference type="InterPro" id="IPR015424">
    <property type="entry name" value="PyrdxlP-dep_Trfase"/>
</dbReference>
<organism evidence="6 7">
    <name type="scientific">Gordonia oryzae</name>
    <dbReference type="NCBI Taxonomy" id="2487349"/>
    <lineage>
        <taxon>Bacteria</taxon>
        <taxon>Bacillati</taxon>
        <taxon>Actinomycetota</taxon>
        <taxon>Actinomycetes</taxon>
        <taxon>Mycobacteriales</taxon>
        <taxon>Gordoniaceae</taxon>
        <taxon>Gordonia</taxon>
    </lineage>
</organism>
<evidence type="ECO:0000256" key="3">
    <source>
        <dbReference type="ARBA" id="ARBA00022898"/>
    </source>
</evidence>
<evidence type="ECO:0000256" key="1">
    <source>
        <dbReference type="ARBA" id="ARBA00022642"/>
    </source>
</evidence>
<evidence type="ECO:0000256" key="5">
    <source>
        <dbReference type="PIRNR" id="PIRNR038800"/>
    </source>
</evidence>
<protein>
    <recommendedName>
        <fullName evidence="4 5">Kynureninase</fullName>
        <ecNumber evidence="4 5">3.7.1.3</ecNumber>
    </recommendedName>
</protein>
<keyword evidence="3 5" id="KW-0663">Pyridoxal phosphate</keyword>
<evidence type="ECO:0000256" key="2">
    <source>
        <dbReference type="ARBA" id="ARBA00022801"/>
    </source>
</evidence>
<dbReference type="UniPathway" id="UPA00334">
    <property type="reaction ID" value="UER00455"/>
</dbReference>
<keyword evidence="7" id="KW-1185">Reference proteome</keyword>
<dbReference type="PIRSF" id="PIRSF038800">
    <property type="entry name" value="KYNU"/>
    <property type="match status" value="1"/>
</dbReference>
<evidence type="ECO:0000313" key="7">
    <source>
        <dbReference type="Proteomes" id="UP000267536"/>
    </source>
</evidence>
<dbReference type="InterPro" id="IPR010111">
    <property type="entry name" value="Kynureninase"/>
</dbReference>
<comment type="function">
    <text evidence="5">Catalyzes the cleavage of L-kynurenine (L-Kyn) and L-3-hydroxykynurenine (L-3OHKyn) into anthranilic acid (AA) and 3-hydroxyanthranilic acid (3-OHAA), respectively.</text>
</comment>
<dbReference type="NCBIfam" id="TIGR01814">
    <property type="entry name" value="kynureninase"/>
    <property type="match status" value="1"/>
</dbReference>
<dbReference type="GO" id="GO:0043420">
    <property type="term" value="P:anthranilate metabolic process"/>
    <property type="evidence" value="ECO:0007669"/>
    <property type="project" value="TreeGrafter"/>
</dbReference>
<comment type="cofactor">
    <cofactor evidence="5">
        <name>pyridoxal 5'-phosphate</name>
        <dbReference type="ChEBI" id="CHEBI:597326"/>
    </cofactor>
</comment>
<dbReference type="EC" id="3.7.1.3" evidence="4 5"/>
<dbReference type="GO" id="GO:0005737">
    <property type="term" value="C:cytoplasm"/>
    <property type="evidence" value="ECO:0007669"/>
    <property type="project" value="UniProtKB-UniRule"/>
</dbReference>
<dbReference type="RefSeq" id="WP_123925305.1">
    <property type="nucleotide sequence ID" value="NZ_JBPSDP010000002.1"/>
</dbReference>
<proteinExistence type="inferred from homology"/>
<dbReference type="Proteomes" id="UP000267536">
    <property type="component" value="Unassembled WGS sequence"/>
</dbReference>
<dbReference type="PANTHER" id="PTHR14084:SF0">
    <property type="entry name" value="KYNURENINASE"/>
    <property type="match status" value="1"/>
</dbReference>
<dbReference type="GO" id="GO:0097053">
    <property type="term" value="P:L-kynurenine catabolic process"/>
    <property type="evidence" value="ECO:0007669"/>
    <property type="project" value="UniProtKB-UniPathway"/>
</dbReference>
<dbReference type="GO" id="GO:0009435">
    <property type="term" value="P:NAD+ biosynthetic process"/>
    <property type="evidence" value="ECO:0007669"/>
    <property type="project" value="UniProtKB-UniRule"/>
</dbReference>
<reference evidence="6 7" key="1">
    <citation type="submission" date="2018-11" db="EMBL/GenBank/DDBJ databases">
        <title>Draft genome sequence of Gordonia sp. RS15-1S isolated from rice stems.</title>
        <authorList>
            <person name="Muangham S."/>
        </authorList>
    </citation>
    <scope>NUCLEOTIDE SEQUENCE [LARGE SCALE GENOMIC DNA]</scope>
    <source>
        <strain evidence="6 7">RS15-1S</strain>
    </source>
</reference>
<evidence type="ECO:0000256" key="4">
    <source>
        <dbReference type="NCBIfam" id="TIGR01814"/>
    </source>
</evidence>
<comment type="similarity">
    <text evidence="5">Belongs to the kynureninase family.</text>
</comment>
<accession>A0A3N4GU66</accession>
<dbReference type="InterPro" id="IPR015421">
    <property type="entry name" value="PyrdxlP-dep_Trfase_major"/>
</dbReference>
<dbReference type="SUPFAM" id="SSF53383">
    <property type="entry name" value="PLP-dependent transferases"/>
    <property type="match status" value="1"/>
</dbReference>